<evidence type="ECO:0000313" key="2">
    <source>
        <dbReference type="EMBL" id="ABQ06619.1"/>
    </source>
</evidence>
<organism evidence="2 3">
    <name type="scientific">Flavobacterium johnsoniae (strain ATCC 17061 / DSM 2064 / JCM 8514 / BCRC 14874 / CCUG 350202 / NBRC 14942 / NCIMB 11054 / UW101)</name>
    <name type="common">Cytophaga johnsonae</name>
    <dbReference type="NCBI Taxonomy" id="376686"/>
    <lineage>
        <taxon>Bacteria</taxon>
        <taxon>Pseudomonadati</taxon>
        <taxon>Bacteroidota</taxon>
        <taxon>Flavobacteriia</taxon>
        <taxon>Flavobacteriales</taxon>
        <taxon>Flavobacteriaceae</taxon>
        <taxon>Flavobacterium</taxon>
    </lineage>
</organism>
<accession>A5FDV1</accession>
<reference evidence="2 3" key="1">
    <citation type="journal article" date="2009" name="Appl. Environ. Microbiol.">
        <title>Novel features of the polysaccharide-digesting gliding bacterium Flavobacterium johnsoniae as revealed by genome sequence analysis.</title>
        <authorList>
            <person name="McBride M.J."/>
            <person name="Xie G."/>
            <person name="Martens E.C."/>
            <person name="Lapidus A."/>
            <person name="Henrissat B."/>
            <person name="Rhodes R.G."/>
            <person name="Goltsman E."/>
            <person name="Wang W."/>
            <person name="Xu J."/>
            <person name="Hunnicutt D.W."/>
            <person name="Staroscik A.M."/>
            <person name="Hoover T.R."/>
            <person name="Cheng Y.Q."/>
            <person name="Stein J.L."/>
        </authorList>
    </citation>
    <scope>NUCLEOTIDE SEQUENCE [LARGE SCALE GENOMIC DNA]</scope>
    <source>
        <strain evidence="3">ATCC 17061 / DSM 2064 / JCM 8514 / BCRC 14874 / CCUG 350202 / NBRC 14942 / NCIMB 11054 / UW101</strain>
    </source>
</reference>
<feature type="coiled-coil region" evidence="1">
    <location>
        <begin position="245"/>
        <end position="272"/>
    </location>
</feature>
<protein>
    <submittedName>
        <fullName evidence="2">Uncharacterized protein</fullName>
    </submittedName>
</protein>
<dbReference type="RefSeq" id="WP_012025586.1">
    <property type="nucleotide sequence ID" value="NC_009441.1"/>
</dbReference>
<dbReference type="STRING" id="376686.Fjoh_3605"/>
<dbReference type="Proteomes" id="UP000006694">
    <property type="component" value="Chromosome"/>
</dbReference>
<dbReference type="EMBL" id="CP000685">
    <property type="protein sequence ID" value="ABQ06619.1"/>
    <property type="molecule type" value="Genomic_DNA"/>
</dbReference>
<keyword evidence="1" id="KW-0175">Coiled coil</keyword>
<dbReference type="OrthoDB" id="9931425at2"/>
<evidence type="ECO:0000256" key="1">
    <source>
        <dbReference type="SAM" id="Coils"/>
    </source>
</evidence>
<dbReference type="HOGENOM" id="CLU_727150_0_0_10"/>
<proteinExistence type="predicted"/>
<dbReference type="AlphaFoldDB" id="A5FDV1"/>
<name>A5FDV1_FLAJ1</name>
<dbReference type="GeneID" id="31766517"/>
<gene>
    <name evidence="2" type="ordered locus">Fjoh_3605</name>
</gene>
<evidence type="ECO:0000313" key="3">
    <source>
        <dbReference type="Proteomes" id="UP000006694"/>
    </source>
</evidence>
<dbReference type="KEGG" id="fjo:Fjoh_3605"/>
<sequence>MNLIFSDSSSIDGITLKKLMLVGNNISFIDRPSISLAKNVGTVGVHSNIRGFEDQLTNEVVTIKTIEPPTSVFHSNFYRQYFQIDQNNAEFKKVVIGAILTGWFDYWLLDSTGKNNNVQGHKNLIEWISKNQQLILETDLSELQEADVENFFALETLEDALRAFRTMLWEFSLKTTAILHGCNIESASPISISPYYDQAIKIRISDSGYSGKKSNAKKLGLNIMEMFLSDQALEQIHFKEILSFRKETEQIYQNYIIEINKLEAELIRSGEEIDLLYLMDTKINPEINKLRNELLKARNLRFKKLLTILNNGVFSTIAAGTLSLVNLPAAVLGFVGGHLKSPKITQEIIEEHFKIKEIQNNSHLTYLLKLSKLEERKWTK</sequence>
<keyword evidence="3" id="KW-1185">Reference proteome</keyword>